<sequence length="133" mass="15005">MASGPAGLFAVWENRLFEPQNLSIHKKINLDWYGMTSLVTLRGLPVDWAFLDACLHLWDPQAHVFQFGIHYEEMCSTYEDFTALLGSHCKRALVAASTETGYFRSFLRMLGLSVMGARELVVYNQVDLAGLSE</sequence>
<dbReference type="Proteomes" id="UP000027138">
    <property type="component" value="Unassembled WGS sequence"/>
</dbReference>
<dbReference type="EMBL" id="KK917053">
    <property type="protein sequence ID" value="KDP20209.1"/>
    <property type="molecule type" value="Genomic_DNA"/>
</dbReference>
<reference evidence="1 2" key="1">
    <citation type="journal article" date="2014" name="PLoS ONE">
        <title>Global Analysis of Gene Expression Profiles in Physic Nut (Jatropha curcas L.) Seedlings Exposed to Salt Stress.</title>
        <authorList>
            <person name="Zhang L."/>
            <person name="Zhang C."/>
            <person name="Wu P."/>
            <person name="Chen Y."/>
            <person name="Li M."/>
            <person name="Jiang H."/>
            <person name="Wu G."/>
        </authorList>
    </citation>
    <scope>NUCLEOTIDE SEQUENCE [LARGE SCALE GENOMIC DNA]</scope>
    <source>
        <strain evidence="2">cv. GZQX0401</strain>
        <tissue evidence="1">Young leaves</tissue>
    </source>
</reference>
<keyword evidence="2" id="KW-1185">Reference proteome</keyword>
<evidence type="ECO:0000313" key="2">
    <source>
        <dbReference type="Proteomes" id="UP000027138"/>
    </source>
</evidence>
<accession>A0A067JL60</accession>
<dbReference type="AlphaFoldDB" id="A0A067JL60"/>
<proteinExistence type="predicted"/>
<evidence type="ECO:0008006" key="3">
    <source>
        <dbReference type="Google" id="ProtNLM"/>
    </source>
</evidence>
<protein>
    <recommendedName>
        <fullName evidence="3">Aminotransferase-like plant mobile domain-containing protein</fullName>
    </recommendedName>
</protein>
<evidence type="ECO:0000313" key="1">
    <source>
        <dbReference type="EMBL" id="KDP20209.1"/>
    </source>
</evidence>
<dbReference type="OrthoDB" id="1748438at2759"/>
<name>A0A067JL60_JATCU</name>
<organism evidence="1 2">
    <name type="scientific">Jatropha curcas</name>
    <name type="common">Barbados nut</name>
    <dbReference type="NCBI Taxonomy" id="180498"/>
    <lineage>
        <taxon>Eukaryota</taxon>
        <taxon>Viridiplantae</taxon>
        <taxon>Streptophyta</taxon>
        <taxon>Embryophyta</taxon>
        <taxon>Tracheophyta</taxon>
        <taxon>Spermatophyta</taxon>
        <taxon>Magnoliopsida</taxon>
        <taxon>eudicotyledons</taxon>
        <taxon>Gunneridae</taxon>
        <taxon>Pentapetalae</taxon>
        <taxon>rosids</taxon>
        <taxon>fabids</taxon>
        <taxon>Malpighiales</taxon>
        <taxon>Euphorbiaceae</taxon>
        <taxon>Crotonoideae</taxon>
        <taxon>Jatropheae</taxon>
        <taxon>Jatropha</taxon>
    </lineage>
</organism>
<gene>
    <name evidence="1" type="ORF">JCGZ_10608</name>
</gene>